<proteinExistence type="predicted"/>
<dbReference type="Proteomes" id="UP000007129">
    <property type="component" value="Unassembled WGS sequence"/>
</dbReference>
<evidence type="ECO:0000313" key="3">
    <source>
        <dbReference type="Proteomes" id="UP000007129"/>
    </source>
</evidence>
<evidence type="ECO:0000313" key="2">
    <source>
        <dbReference type="EMBL" id="EKG18767.1"/>
    </source>
</evidence>
<feature type="region of interest" description="Disordered" evidence="1">
    <location>
        <begin position="118"/>
        <end position="153"/>
    </location>
</feature>
<dbReference type="EMBL" id="AHHD01000177">
    <property type="protein sequence ID" value="EKG18767.1"/>
    <property type="molecule type" value="Genomic_DNA"/>
</dbReference>
<reference evidence="2 3" key="1">
    <citation type="journal article" date="2012" name="BMC Genomics">
        <title>Tools to kill: Genome of one of the most destructive plant pathogenic fungi Macrophomina phaseolina.</title>
        <authorList>
            <person name="Islam M.S."/>
            <person name="Haque M.S."/>
            <person name="Islam M.M."/>
            <person name="Emdad E.M."/>
            <person name="Halim A."/>
            <person name="Hossen Q.M.M."/>
            <person name="Hossain M.Z."/>
            <person name="Ahmed B."/>
            <person name="Rahim S."/>
            <person name="Rahman M.S."/>
            <person name="Alam M.M."/>
            <person name="Hou S."/>
            <person name="Wan X."/>
            <person name="Saito J.A."/>
            <person name="Alam M."/>
        </authorList>
    </citation>
    <scope>NUCLEOTIDE SEQUENCE [LARGE SCALE GENOMIC DNA]</scope>
    <source>
        <strain evidence="2 3">MS6</strain>
    </source>
</reference>
<organism evidence="2 3">
    <name type="scientific">Macrophomina phaseolina (strain MS6)</name>
    <name type="common">Charcoal rot fungus</name>
    <dbReference type="NCBI Taxonomy" id="1126212"/>
    <lineage>
        <taxon>Eukaryota</taxon>
        <taxon>Fungi</taxon>
        <taxon>Dikarya</taxon>
        <taxon>Ascomycota</taxon>
        <taxon>Pezizomycotina</taxon>
        <taxon>Dothideomycetes</taxon>
        <taxon>Dothideomycetes incertae sedis</taxon>
        <taxon>Botryosphaeriales</taxon>
        <taxon>Botryosphaeriaceae</taxon>
        <taxon>Macrophomina</taxon>
    </lineage>
</organism>
<name>K2S1C2_MACPH</name>
<gene>
    <name evidence="2" type="ORF">MPH_03993</name>
</gene>
<protein>
    <submittedName>
        <fullName evidence="2">Uncharacterized protein</fullName>
    </submittedName>
</protein>
<evidence type="ECO:0000256" key="1">
    <source>
        <dbReference type="SAM" id="MobiDB-lite"/>
    </source>
</evidence>
<dbReference type="HOGENOM" id="CLU_1713610_0_0_1"/>
<dbReference type="AlphaFoldDB" id="K2S1C2"/>
<comment type="caution">
    <text evidence="2">The sequence shown here is derived from an EMBL/GenBank/DDBJ whole genome shotgun (WGS) entry which is preliminary data.</text>
</comment>
<sequence length="153" mass="16968">MGYTALTDGDGHLVFPAVGQHLRTGQPRSGAKRWKPSDTIAQRQRGVLWKSDIALQRSPGGLAVHFSAEDRSLCLSLYVRRAQLTRGRGRPVLNGQGHFRRQRRGLVCDNGRTFHGGEADNDGFRLSAQDTENRGGQQRRSDRPGGRMYRATG</sequence>
<dbReference type="InParanoid" id="K2S1C2"/>
<feature type="compositionally biased region" description="Polar residues" evidence="1">
    <location>
        <begin position="128"/>
        <end position="138"/>
    </location>
</feature>
<accession>K2S1C2</accession>
<dbReference type="VEuPathDB" id="FungiDB:MPH_03993"/>